<dbReference type="InParanoid" id="A0A669DBG5"/>
<evidence type="ECO:0000256" key="8">
    <source>
        <dbReference type="ARBA" id="ARBA00023180"/>
    </source>
</evidence>
<dbReference type="Ensembl" id="ENSONIT00000062345.1">
    <property type="protein sequence ID" value="ENSONIP00000057954.1"/>
    <property type="gene ID" value="ENSONIG00000019460.2"/>
</dbReference>
<dbReference type="SUPFAM" id="SSF53187">
    <property type="entry name" value="Zn-dependent exopeptidases"/>
    <property type="match status" value="1"/>
</dbReference>
<gene>
    <name evidence="13" type="primary">myorg</name>
</gene>
<keyword evidence="14" id="KW-1185">Reference proteome</keyword>
<evidence type="ECO:0000256" key="11">
    <source>
        <dbReference type="SAM" id="SignalP"/>
    </source>
</evidence>
<comment type="similarity">
    <text evidence="2 9">Belongs to the nicastrin family.</text>
</comment>
<evidence type="ECO:0000259" key="12">
    <source>
        <dbReference type="Pfam" id="PF04389"/>
    </source>
</evidence>
<evidence type="ECO:0000256" key="5">
    <source>
        <dbReference type="ARBA" id="ARBA00022824"/>
    </source>
</evidence>
<evidence type="ECO:0000256" key="2">
    <source>
        <dbReference type="ARBA" id="ARBA00007717"/>
    </source>
</evidence>
<dbReference type="PIRSF" id="PIRSF011018">
    <property type="entry name" value="Nicalin"/>
    <property type="match status" value="1"/>
</dbReference>
<reference evidence="13" key="2">
    <citation type="submission" date="2025-08" db="UniProtKB">
        <authorList>
            <consortium name="Ensembl"/>
        </authorList>
    </citation>
    <scope>IDENTIFICATION</scope>
</reference>
<organism evidence="13 14">
    <name type="scientific">Oreochromis niloticus</name>
    <name type="common">Nile tilapia</name>
    <name type="synonym">Tilapia nilotica</name>
    <dbReference type="NCBI Taxonomy" id="8128"/>
    <lineage>
        <taxon>Eukaryota</taxon>
        <taxon>Metazoa</taxon>
        <taxon>Chordata</taxon>
        <taxon>Craniata</taxon>
        <taxon>Vertebrata</taxon>
        <taxon>Euteleostomi</taxon>
        <taxon>Actinopterygii</taxon>
        <taxon>Neopterygii</taxon>
        <taxon>Teleostei</taxon>
        <taxon>Neoteleostei</taxon>
        <taxon>Acanthomorphata</taxon>
        <taxon>Ovalentaria</taxon>
        <taxon>Cichlomorphae</taxon>
        <taxon>Cichliformes</taxon>
        <taxon>Cichlidae</taxon>
        <taxon>African cichlids</taxon>
        <taxon>Pseudocrenilabrinae</taxon>
        <taxon>Oreochromini</taxon>
        <taxon>Oreochromis</taxon>
    </lineage>
</organism>
<dbReference type="Proteomes" id="UP000005207">
    <property type="component" value="Linkage group LG5"/>
</dbReference>
<name>A0A669DBG5_ORENI</name>
<evidence type="ECO:0000256" key="7">
    <source>
        <dbReference type="ARBA" id="ARBA00023136"/>
    </source>
</evidence>
<keyword evidence="8" id="KW-0325">Glycoprotein</keyword>
<dbReference type="AlphaFoldDB" id="A0A669DBG5"/>
<keyword evidence="3 10" id="KW-0812">Transmembrane</keyword>
<reference evidence="13" key="3">
    <citation type="submission" date="2025-09" db="UniProtKB">
        <authorList>
            <consortium name="Ensembl"/>
        </authorList>
    </citation>
    <scope>IDENTIFICATION</scope>
</reference>
<sequence length="560" mass="63619">MLLRTAAIALLLCVQSLHGSALPAVSSYEFTAYRMQQYNLGQHKYGCRGAIVVAEARSAEEPSLTRRCVIMKVEDFTTEKYSEAQRQNAAAILILLPQNISSIPHNHSFCYRHITQFLRKSEENRIVSESETLQKETLMPVYVAPEDEQLLYMYEEVKQAAATRTSSIFVRVLRSMVTATAFQILVINNAPIKATTDNAIITLEGVLLGAVEDAPTIVIAAHYDSYGLAPWLSYGADSNAGGVTILIELARLFQKLYSSPRTRPQFNLMFSLTGGGKYNFLGTKRWIEENLDHAESSLLHDNVAFVLCLDTLANGDELYMHVSRPPKPDTPMQSFIQQLEEVVSSRFPWVKVGLVHKKINLVESTVAWEHERYSLRRILGFTLSHLEDPKSELRGSILDTMSKVDFRKLKRNGIIIAEALARYMYNLSDKVTECMKTQHTDIQDSRICSLMSFLTSVPRATQLLDKEPSHILLVNSLEHEFKRYLQQVHRHTFRQDKRDPDITFFDQMSQPIVMYRVKPAAFDLFLGGCIAAYLGIVYYAIQNFGFLYTKLKAAVKMKHH</sequence>
<feature type="transmembrane region" description="Helical" evidence="10">
    <location>
        <begin position="524"/>
        <end position="548"/>
    </location>
</feature>
<dbReference type="Pfam" id="PF04389">
    <property type="entry name" value="Peptidase_M28"/>
    <property type="match status" value="1"/>
</dbReference>
<keyword evidence="5" id="KW-0256">Endoplasmic reticulum</keyword>
<evidence type="ECO:0000256" key="1">
    <source>
        <dbReference type="ARBA" id="ARBA00004389"/>
    </source>
</evidence>
<evidence type="ECO:0000256" key="6">
    <source>
        <dbReference type="ARBA" id="ARBA00022989"/>
    </source>
</evidence>
<dbReference type="GO" id="GO:0009966">
    <property type="term" value="P:regulation of signal transduction"/>
    <property type="evidence" value="ECO:0007669"/>
    <property type="project" value="InterPro"/>
</dbReference>
<feature type="domain" description="Peptidase M28" evidence="12">
    <location>
        <begin position="214"/>
        <end position="339"/>
    </location>
</feature>
<dbReference type="OMA" id="GGCITAY"/>
<evidence type="ECO:0000256" key="4">
    <source>
        <dbReference type="ARBA" id="ARBA00022729"/>
    </source>
</evidence>
<comment type="function">
    <text evidence="9">May antagonize Nodal signaling and subsequent organization of axial structures during mesodermal patterning.</text>
</comment>
<evidence type="ECO:0000313" key="14">
    <source>
        <dbReference type="Proteomes" id="UP000005207"/>
    </source>
</evidence>
<keyword evidence="6 10" id="KW-1133">Transmembrane helix</keyword>
<evidence type="ECO:0000256" key="3">
    <source>
        <dbReference type="ARBA" id="ARBA00022692"/>
    </source>
</evidence>
<dbReference type="GO" id="GO:0005789">
    <property type="term" value="C:endoplasmic reticulum membrane"/>
    <property type="evidence" value="ECO:0007669"/>
    <property type="project" value="UniProtKB-SubCell"/>
</dbReference>
<dbReference type="PANTHER" id="PTHR31826">
    <property type="entry name" value="NICALIN"/>
    <property type="match status" value="1"/>
</dbReference>
<evidence type="ECO:0000313" key="13">
    <source>
        <dbReference type="Ensembl" id="ENSONIP00000057954.1"/>
    </source>
</evidence>
<dbReference type="Gene3D" id="3.40.630.10">
    <property type="entry name" value="Zn peptidases"/>
    <property type="match status" value="1"/>
</dbReference>
<feature type="chain" id="PRO_5025594899" description="Nicalin" evidence="11">
    <location>
        <begin position="20"/>
        <end position="560"/>
    </location>
</feature>
<evidence type="ECO:0000256" key="10">
    <source>
        <dbReference type="SAM" id="Phobius"/>
    </source>
</evidence>
<dbReference type="CDD" id="cd03882">
    <property type="entry name" value="M28_nicalin_like"/>
    <property type="match status" value="1"/>
</dbReference>
<comment type="subcellular location">
    <subcellularLocation>
        <location evidence="1">Endoplasmic reticulum membrane</location>
        <topology evidence="1">Single-pass membrane protein</topology>
    </subcellularLocation>
</comment>
<feature type="signal peptide" evidence="11">
    <location>
        <begin position="1"/>
        <end position="19"/>
    </location>
</feature>
<dbReference type="GeneTree" id="ENSGT00500000044945"/>
<reference evidence="14" key="1">
    <citation type="submission" date="2012-01" db="EMBL/GenBank/DDBJ databases">
        <title>The Genome Sequence of Oreochromis niloticus (Nile Tilapia).</title>
        <authorList>
            <consortium name="Broad Institute Genome Assembly Team"/>
            <consortium name="Broad Institute Sequencing Platform"/>
            <person name="Di Palma F."/>
            <person name="Johnson J."/>
            <person name="Lander E.S."/>
            <person name="Lindblad-Toh K."/>
        </authorList>
    </citation>
    <scope>NUCLEOTIDE SEQUENCE [LARGE SCALE GENOMIC DNA]</scope>
</reference>
<keyword evidence="4 11" id="KW-0732">Signal</keyword>
<dbReference type="InterPro" id="IPR016574">
    <property type="entry name" value="Nicalin"/>
</dbReference>
<dbReference type="InterPro" id="IPR007484">
    <property type="entry name" value="Peptidase_M28"/>
</dbReference>
<dbReference type="FunFam" id="3.40.630.10:FF:000021">
    <property type="entry name" value="Nicalin"/>
    <property type="match status" value="1"/>
</dbReference>
<accession>A0A669DBG5</accession>
<keyword evidence="7 10" id="KW-0472">Membrane</keyword>
<evidence type="ECO:0000256" key="9">
    <source>
        <dbReference type="PIRNR" id="PIRNR011018"/>
    </source>
</evidence>
<protein>
    <recommendedName>
        <fullName evidence="9">Nicalin</fullName>
    </recommendedName>
</protein>
<proteinExistence type="inferred from homology"/>